<evidence type="ECO:0000256" key="1">
    <source>
        <dbReference type="SAM" id="MobiDB-lite"/>
    </source>
</evidence>
<keyword evidence="3" id="KW-1185">Reference proteome</keyword>
<reference evidence="2 3" key="1">
    <citation type="journal article" date="2019" name="Commun. Biol.">
        <title>The bagworm genome reveals a unique fibroin gene that provides high tensile strength.</title>
        <authorList>
            <person name="Kono N."/>
            <person name="Nakamura H."/>
            <person name="Ohtoshi R."/>
            <person name="Tomita M."/>
            <person name="Numata K."/>
            <person name="Arakawa K."/>
        </authorList>
    </citation>
    <scope>NUCLEOTIDE SEQUENCE [LARGE SCALE GENOMIC DNA]</scope>
</reference>
<dbReference type="Proteomes" id="UP000299102">
    <property type="component" value="Unassembled WGS sequence"/>
</dbReference>
<organism evidence="2 3">
    <name type="scientific">Eumeta variegata</name>
    <name type="common">Bagworm moth</name>
    <name type="synonym">Eumeta japonica</name>
    <dbReference type="NCBI Taxonomy" id="151549"/>
    <lineage>
        <taxon>Eukaryota</taxon>
        <taxon>Metazoa</taxon>
        <taxon>Ecdysozoa</taxon>
        <taxon>Arthropoda</taxon>
        <taxon>Hexapoda</taxon>
        <taxon>Insecta</taxon>
        <taxon>Pterygota</taxon>
        <taxon>Neoptera</taxon>
        <taxon>Endopterygota</taxon>
        <taxon>Lepidoptera</taxon>
        <taxon>Glossata</taxon>
        <taxon>Ditrysia</taxon>
        <taxon>Tineoidea</taxon>
        <taxon>Psychidae</taxon>
        <taxon>Oiketicinae</taxon>
        <taxon>Eumeta</taxon>
    </lineage>
</organism>
<gene>
    <name evidence="2" type="ORF">EVAR_57924_1</name>
</gene>
<feature type="region of interest" description="Disordered" evidence="1">
    <location>
        <begin position="1"/>
        <end position="20"/>
    </location>
</feature>
<evidence type="ECO:0000313" key="3">
    <source>
        <dbReference type="Proteomes" id="UP000299102"/>
    </source>
</evidence>
<evidence type="ECO:0000313" key="2">
    <source>
        <dbReference type="EMBL" id="GBP88806.1"/>
    </source>
</evidence>
<protein>
    <submittedName>
        <fullName evidence="2">Uncharacterized protein</fullName>
    </submittedName>
</protein>
<dbReference type="AlphaFoldDB" id="A0A4C1ZJZ7"/>
<sequence>MTPQLHVASGGQKAAESVHEGVRAKKAKGCGAGKGLFAGEFNFVSANRSMRSTIVADVPAQRDVGRLCSRTDPQKNGSDSVTKAIPHFRHVTSFRRKSYNSDRVYGLKRCLPTQITADTNPNIAGCEVNITSAVRRGTVFLKIDVFRGNRSHYVLARELTAEMESVVAVLRDTPKYVQRAGTSYNSFVDVENSTNVNAKPYRCVPTKI</sequence>
<proteinExistence type="predicted"/>
<accession>A0A4C1ZJZ7</accession>
<name>A0A4C1ZJZ7_EUMVA</name>
<dbReference type="EMBL" id="BGZK01001960">
    <property type="protein sequence ID" value="GBP88806.1"/>
    <property type="molecule type" value="Genomic_DNA"/>
</dbReference>
<comment type="caution">
    <text evidence="2">The sequence shown here is derived from an EMBL/GenBank/DDBJ whole genome shotgun (WGS) entry which is preliminary data.</text>
</comment>